<gene>
    <name evidence="1" type="ORF">C0081_12680</name>
</gene>
<reference evidence="1 2" key="1">
    <citation type="submission" date="2018-01" db="EMBL/GenBank/DDBJ databases">
        <title>The draft genome sequence of Cohaesibacter sp. H1304.</title>
        <authorList>
            <person name="Wang N.-N."/>
            <person name="Du Z.-J."/>
        </authorList>
    </citation>
    <scope>NUCLEOTIDE SEQUENCE [LARGE SCALE GENOMIC DNA]</scope>
    <source>
        <strain evidence="1 2">H1304</strain>
    </source>
</reference>
<dbReference type="EMBL" id="PKUQ01000022">
    <property type="protein sequence ID" value="PLW76903.1"/>
    <property type="molecule type" value="Genomic_DNA"/>
</dbReference>
<comment type="caution">
    <text evidence="1">The sequence shown here is derived from an EMBL/GenBank/DDBJ whole genome shotgun (WGS) entry which is preliminary data.</text>
</comment>
<evidence type="ECO:0000313" key="2">
    <source>
        <dbReference type="Proteomes" id="UP000234881"/>
    </source>
</evidence>
<dbReference type="Proteomes" id="UP000234881">
    <property type="component" value="Unassembled WGS sequence"/>
</dbReference>
<dbReference type="RefSeq" id="WP_101534192.1">
    <property type="nucleotide sequence ID" value="NZ_PKUQ01000022.1"/>
</dbReference>
<dbReference type="Gene3D" id="3.90.1140.10">
    <property type="entry name" value="Cyclic phosphodiesterase"/>
    <property type="match status" value="1"/>
</dbReference>
<keyword evidence="2" id="KW-1185">Reference proteome</keyword>
<dbReference type="PIRSF" id="PIRSF033328">
    <property type="entry name" value="Phest_Mll4975"/>
    <property type="match status" value="1"/>
</dbReference>
<sequence length="229" mass="25707">MPRYAIFYSPRLGSPLNQAANLWLGRDVITGAMIERPSPIDGMKQSQFDDMVSSARRYGFHGTLKAPFELAEGHSINELEDALAAYCTHLTPFTMSQFKIGQLGRFFALLPSAPSQELNDLASALVRDFDAFRAPLNQADIARRNPDKLSASQRDNLLNWGYPHIFENFRFHMTLTDPVPQDLTHTFKTALNTHFSSCLNQAPSFSALSLFIEPERGAPFLVKRQFPIG</sequence>
<dbReference type="OrthoDB" id="4954742at2"/>
<dbReference type="Pfam" id="PF06299">
    <property type="entry name" value="DUF1045"/>
    <property type="match status" value="1"/>
</dbReference>
<organism evidence="1 2">
    <name type="scientific">Cohaesibacter celericrescens</name>
    <dbReference type="NCBI Taxonomy" id="2067669"/>
    <lineage>
        <taxon>Bacteria</taxon>
        <taxon>Pseudomonadati</taxon>
        <taxon>Pseudomonadota</taxon>
        <taxon>Alphaproteobacteria</taxon>
        <taxon>Hyphomicrobiales</taxon>
        <taxon>Cohaesibacteraceae</taxon>
    </lineage>
</organism>
<evidence type="ECO:0000313" key="1">
    <source>
        <dbReference type="EMBL" id="PLW76903.1"/>
    </source>
</evidence>
<dbReference type="AlphaFoldDB" id="A0A2N5XQX2"/>
<dbReference type="NCBIfam" id="TIGR03223">
    <property type="entry name" value="Phn_opern_protn"/>
    <property type="match status" value="1"/>
</dbReference>
<proteinExistence type="predicted"/>
<accession>A0A2N5XQX2</accession>
<evidence type="ECO:0008006" key="3">
    <source>
        <dbReference type="Google" id="ProtNLM"/>
    </source>
</evidence>
<name>A0A2N5XQX2_9HYPH</name>
<protein>
    <recommendedName>
        <fullName evidence="3">Phosphonate metabolism protein</fullName>
    </recommendedName>
</protein>
<dbReference type="InterPro" id="IPR009389">
    <property type="entry name" value="DUF1045"/>
</dbReference>